<evidence type="ECO:0000256" key="14">
    <source>
        <dbReference type="SAM" id="MobiDB-lite"/>
    </source>
</evidence>
<dbReference type="Pfam" id="PF02518">
    <property type="entry name" value="HATPase_c"/>
    <property type="match status" value="1"/>
</dbReference>
<dbReference type="GO" id="GO:0000155">
    <property type="term" value="F:phosphorelay sensor kinase activity"/>
    <property type="evidence" value="ECO:0007669"/>
    <property type="project" value="InterPro"/>
</dbReference>
<keyword evidence="7 15" id="KW-0812">Transmembrane</keyword>
<proteinExistence type="predicted"/>
<evidence type="ECO:0000256" key="6">
    <source>
        <dbReference type="ARBA" id="ARBA00022679"/>
    </source>
</evidence>
<dbReference type="Pfam" id="PF13188">
    <property type="entry name" value="PAS_8"/>
    <property type="match status" value="1"/>
</dbReference>
<evidence type="ECO:0000256" key="15">
    <source>
        <dbReference type="SAM" id="Phobius"/>
    </source>
</evidence>
<evidence type="ECO:0000313" key="19">
    <source>
        <dbReference type="Proteomes" id="UP000655366"/>
    </source>
</evidence>
<keyword evidence="4" id="KW-1003">Cell membrane</keyword>
<evidence type="ECO:0000256" key="13">
    <source>
        <dbReference type="ARBA" id="ARBA00023136"/>
    </source>
</evidence>
<dbReference type="InterPro" id="IPR004358">
    <property type="entry name" value="Sig_transdc_His_kin-like_C"/>
</dbReference>
<sequence length="580" mass="60790">MIRSWSLARRLFTAHVLFVLLLTAVLGVLLFTEARNQSYSQARERMVSIAGTVADNPLVLTAADSADPAGLLQPYALRVMADAGVDFVTIMAPDRTRWTHPDPAEIGRRYIGSIDQALAGNTYTEVTTGTLGPSVRAIVPVKDSTGKIRALVASGVTVPTVEVALEARLPAVIGIAAALLLGGSLISWLLGRYLRKVTLGWGPERLGQLFVYYESVLHSVRDGLVLTDHQGELVMYNDQAAQLLGIAAPGGNGQAPRLAELDLPPSLAELLHSGRTAKDELHLTQERLLVVSQEPARAPGSGTSAGSGAPSIGTVTTVQDHTVIAELGDELRSTQTLTDALRAQTHEHANRIHTLVSLLELGRTDQALEFATADLQLSQRLADEVLNAADEPVLSALLMGKIAQANERGIELRVSTETRTRFSGLRAHDAVTILGNLLDNAMDAAAEGEEPRWVALHLGPTVDGLQLEVSDSGPGLDPVQTAGILAKGFSTKQSGGAGRGIGLALVRQTVQRLGGQLIIAGRAGVPDTAGAAGTAGADGTAGAVFTVVLPLAPDPDSFAPVGEHPVGGRPFSEHPVGERG</sequence>
<dbReference type="PROSITE" id="PS50112">
    <property type="entry name" value="PAS"/>
    <property type="match status" value="1"/>
</dbReference>
<evidence type="ECO:0000256" key="7">
    <source>
        <dbReference type="ARBA" id="ARBA00022692"/>
    </source>
</evidence>
<evidence type="ECO:0000313" key="18">
    <source>
        <dbReference type="EMBL" id="MBG0740563.1"/>
    </source>
</evidence>
<dbReference type="InterPro" id="IPR036890">
    <property type="entry name" value="HATPase_C_sf"/>
</dbReference>
<comment type="catalytic activity">
    <reaction evidence="1">
        <text>ATP + protein L-histidine = ADP + protein N-phospho-L-histidine.</text>
        <dbReference type="EC" id="2.7.13.3"/>
    </reaction>
</comment>
<name>A0A931G616_9MICC</name>
<evidence type="ECO:0000256" key="8">
    <source>
        <dbReference type="ARBA" id="ARBA00022741"/>
    </source>
</evidence>
<dbReference type="InterPro" id="IPR029151">
    <property type="entry name" value="Sensor-like_sf"/>
</dbReference>
<keyword evidence="9 18" id="KW-0418">Kinase</keyword>
<dbReference type="Pfam" id="PF17203">
    <property type="entry name" value="sCache_3_2"/>
    <property type="match status" value="1"/>
</dbReference>
<dbReference type="Gene3D" id="3.30.450.20">
    <property type="entry name" value="PAS domain"/>
    <property type="match status" value="2"/>
</dbReference>
<feature type="region of interest" description="Disordered" evidence="14">
    <location>
        <begin position="558"/>
        <end position="580"/>
    </location>
</feature>
<evidence type="ECO:0000256" key="2">
    <source>
        <dbReference type="ARBA" id="ARBA00004651"/>
    </source>
</evidence>
<dbReference type="RefSeq" id="WP_196397498.1">
    <property type="nucleotide sequence ID" value="NZ_JADNYM010000018.1"/>
</dbReference>
<feature type="domain" description="Histidine kinase" evidence="16">
    <location>
        <begin position="347"/>
        <end position="553"/>
    </location>
</feature>
<dbReference type="GO" id="GO:0005524">
    <property type="term" value="F:ATP binding"/>
    <property type="evidence" value="ECO:0007669"/>
    <property type="project" value="UniProtKB-KW"/>
</dbReference>
<evidence type="ECO:0000256" key="3">
    <source>
        <dbReference type="ARBA" id="ARBA00012438"/>
    </source>
</evidence>
<keyword evidence="11 15" id="KW-1133">Transmembrane helix</keyword>
<feature type="compositionally biased region" description="Basic and acidic residues" evidence="14">
    <location>
        <begin position="571"/>
        <end position="580"/>
    </location>
</feature>
<keyword evidence="5" id="KW-0597">Phosphoprotein</keyword>
<evidence type="ECO:0000256" key="1">
    <source>
        <dbReference type="ARBA" id="ARBA00000085"/>
    </source>
</evidence>
<dbReference type="InterPro" id="IPR000014">
    <property type="entry name" value="PAS"/>
</dbReference>
<dbReference type="PROSITE" id="PS50109">
    <property type="entry name" value="HIS_KIN"/>
    <property type="match status" value="1"/>
</dbReference>
<evidence type="ECO:0000259" key="17">
    <source>
        <dbReference type="PROSITE" id="PS50112"/>
    </source>
</evidence>
<evidence type="ECO:0000256" key="11">
    <source>
        <dbReference type="ARBA" id="ARBA00022989"/>
    </source>
</evidence>
<evidence type="ECO:0000256" key="4">
    <source>
        <dbReference type="ARBA" id="ARBA00022475"/>
    </source>
</evidence>
<feature type="transmembrane region" description="Helical" evidence="15">
    <location>
        <begin position="169"/>
        <end position="190"/>
    </location>
</feature>
<comment type="caution">
    <text evidence="18">The sequence shown here is derived from an EMBL/GenBank/DDBJ whole genome shotgun (WGS) entry which is preliminary data.</text>
</comment>
<evidence type="ECO:0000256" key="10">
    <source>
        <dbReference type="ARBA" id="ARBA00022840"/>
    </source>
</evidence>
<dbReference type="PANTHER" id="PTHR43547:SF10">
    <property type="entry name" value="SENSOR HISTIDINE KINASE DCUS"/>
    <property type="match status" value="1"/>
</dbReference>
<dbReference type="EC" id="2.7.13.3" evidence="3"/>
<dbReference type="Proteomes" id="UP000655366">
    <property type="component" value="Unassembled WGS sequence"/>
</dbReference>
<evidence type="ECO:0000259" key="16">
    <source>
        <dbReference type="PROSITE" id="PS50109"/>
    </source>
</evidence>
<dbReference type="Gene3D" id="3.30.565.10">
    <property type="entry name" value="Histidine kinase-like ATPase, C-terminal domain"/>
    <property type="match status" value="1"/>
</dbReference>
<evidence type="ECO:0000256" key="5">
    <source>
        <dbReference type="ARBA" id="ARBA00022553"/>
    </source>
</evidence>
<dbReference type="SUPFAM" id="SSF55890">
    <property type="entry name" value="Sporulation response regulatory protein Spo0B"/>
    <property type="match status" value="1"/>
</dbReference>
<keyword evidence="19" id="KW-1185">Reference proteome</keyword>
<evidence type="ECO:0000256" key="12">
    <source>
        <dbReference type="ARBA" id="ARBA00023012"/>
    </source>
</evidence>
<dbReference type="SUPFAM" id="SSF55874">
    <property type="entry name" value="ATPase domain of HSP90 chaperone/DNA topoisomerase II/histidine kinase"/>
    <property type="match status" value="1"/>
</dbReference>
<dbReference type="SUPFAM" id="SSF103190">
    <property type="entry name" value="Sensory domain-like"/>
    <property type="match status" value="1"/>
</dbReference>
<evidence type="ECO:0000256" key="9">
    <source>
        <dbReference type="ARBA" id="ARBA00022777"/>
    </source>
</evidence>
<dbReference type="AlphaFoldDB" id="A0A931G616"/>
<protein>
    <recommendedName>
        <fullName evidence="3">histidine kinase</fullName>
        <ecNumber evidence="3">2.7.13.3</ecNumber>
    </recommendedName>
</protein>
<reference evidence="18 19" key="1">
    <citation type="submission" date="2020-11" db="EMBL/GenBank/DDBJ databases">
        <title>Arthrobacter antarcticus sp. nov., isolated from Antarctic Soil.</title>
        <authorList>
            <person name="Li J."/>
        </authorList>
    </citation>
    <scope>NUCLEOTIDE SEQUENCE [LARGE SCALE GENOMIC DNA]</scope>
    <source>
        <strain evidence="18 19">Z1-20</strain>
    </source>
</reference>
<keyword evidence="13 15" id="KW-0472">Membrane</keyword>
<feature type="domain" description="PAS" evidence="17">
    <location>
        <begin position="213"/>
        <end position="246"/>
    </location>
</feature>
<dbReference type="GO" id="GO:0005886">
    <property type="term" value="C:plasma membrane"/>
    <property type="evidence" value="ECO:0007669"/>
    <property type="project" value="UniProtKB-SubCell"/>
</dbReference>
<keyword evidence="12" id="KW-0902">Two-component regulatory system</keyword>
<dbReference type="SMART" id="SM00387">
    <property type="entry name" value="HATPase_c"/>
    <property type="match status" value="1"/>
</dbReference>
<keyword evidence="8" id="KW-0547">Nucleotide-binding</keyword>
<dbReference type="InterPro" id="IPR003594">
    <property type="entry name" value="HATPase_dom"/>
</dbReference>
<dbReference type="PANTHER" id="PTHR43547">
    <property type="entry name" value="TWO-COMPONENT HISTIDINE KINASE"/>
    <property type="match status" value="1"/>
</dbReference>
<keyword evidence="10" id="KW-0067">ATP-binding</keyword>
<dbReference type="PRINTS" id="PR00344">
    <property type="entry name" value="BCTRLSENSOR"/>
</dbReference>
<comment type="subcellular location">
    <subcellularLocation>
        <location evidence="2">Cell membrane</location>
        <topology evidence="2">Multi-pass membrane protein</topology>
    </subcellularLocation>
</comment>
<dbReference type="InterPro" id="IPR005467">
    <property type="entry name" value="His_kinase_dom"/>
</dbReference>
<dbReference type="InterPro" id="IPR016120">
    <property type="entry name" value="Sig_transdc_His_kin_SpoOB"/>
</dbReference>
<organism evidence="18 19">
    <name type="scientific">Arthrobacter terrae</name>
    <dbReference type="NCBI Taxonomy" id="2935737"/>
    <lineage>
        <taxon>Bacteria</taxon>
        <taxon>Bacillati</taxon>
        <taxon>Actinomycetota</taxon>
        <taxon>Actinomycetes</taxon>
        <taxon>Micrococcales</taxon>
        <taxon>Micrococcaceae</taxon>
        <taxon>Arthrobacter</taxon>
    </lineage>
</organism>
<accession>A0A931G616</accession>
<dbReference type="EMBL" id="JADNYM010000018">
    <property type="protein sequence ID" value="MBG0740563.1"/>
    <property type="molecule type" value="Genomic_DNA"/>
</dbReference>
<gene>
    <name evidence="18" type="ORF">IV500_14370</name>
</gene>
<keyword evidence="6" id="KW-0808">Transferase</keyword>
<dbReference type="InterPro" id="IPR033463">
    <property type="entry name" value="sCache_3"/>
</dbReference>